<keyword evidence="1" id="KW-0812">Transmembrane</keyword>
<keyword evidence="1" id="KW-1133">Transmembrane helix</keyword>
<feature type="transmembrane region" description="Helical" evidence="1">
    <location>
        <begin position="245"/>
        <end position="265"/>
    </location>
</feature>
<dbReference type="InterPro" id="IPR046264">
    <property type="entry name" value="DUF6297"/>
</dbReference>
<dbReference type="Proteomes" id="UP001139264">
    <property type="component" value="Unassembled WGS sequence"/>
</dbReference>
<dbReference type="Pfam" id="PF19814">
    <property type="entry name" value="DUF6297"/>
    <property type="match status" value="1"/>
</dbReference>
<feature type="transmembrane region" description="Helical" evidence="1">
    <location>
        <begin position="491"/>
        <end position="508"/>
    </location>
</feature>
<feature type="transmembrane region" description="Helical" evidence="1">
    <location>
        <begin position="171"/>
        <end position="190"/>
    </location>
</feature>
<dbReference type="RefSeq" id="WP_227907916.1">
    <property type="nucleotide sequence ID" value="NZ_CP095461.1"/>
</dbReference>
<organism evidence="2 3">
    <name type="scientific">Arthrobacter gengyunqii</name>
    <dbReference type="NCBI Taxonomy" id="2886940"/>
    <lineage>
        <taxon>Bacteria</taxon>
        <taxon>Bacillati</taxon>
        <taxon>Actinomycetota</taxon>
        <taxon>Actinomycetes</taxon>
        <taxon>Micrococcales</taxon>
        <taxon>Micrococcaceae</taxon>
        <taxon>Arthrobacter</taxon>
    </lineage>
</organism>
<feature type="transmembrane region" description="Helical" evidence="1">
    <location>
        <begin position="442"/>
        <end position="462"/>
    </location>
</feature>
<reference evidence="2" key="1">
    <citation type="submission" date="2021-10" db="EMBL/GenBank/DDBJ databases">
        <title>Novel species in genus Arthrobacter.</title>
        <authorList>
            <person name="Liu Y."/>
        </authorList>
    </citation>
    <scope>NUCLEOTIDE SEQUENCE</scope>
    <source>
        <strain evidence="2">Zg-Y809</strain>
    </source>
</reference>
<keyword evidence="1" id="KW-0472">Membrane</keyword>
<feature type="transmembrane region" description="Helical" evidence="1">
    <location>
        <begin position="369"/>
        <end position="389"/>
    </location>
</feature>
<evidence type="ECO:0000256" key="1">
    <source>
        <dbReference type="SAM" id="Phobius"/>
    </source>
</evidence>
<feature type="transmembrane region" description="Helical" evidence="1">
    <location>
        <begin position="218"/>
        <end position="239"/>
    </location>
</feature>
<dbReference type="EMBL" id="JAJFZP010000006">
    <property type="protein sequence ID" value="MCC3269500.1"/>
    <property type="molecule type" value="Genomic_DNA"/>
</dbReference>
<feature type="transmembrane region" description="Helical" evidence="1">
    <location>
        <begin position="415"/>
        <end position="436"/>
    </location>
</feature>
<gene>
    <name evidence="2" type="ORF">LJ751_08995</name>
</gene>
<proteinExistence type="predicted"/>
<name>A0A9X1S5K4_9MICC</name>
<protein>
    <submittedName>
        <fullName evidence="2">DUF6297 family protein</fullName>
    </submittedName>
</protein>
<evidence type="ECO:0000313" key="3">
    <source>
        <dbReference type="Proteomes" id="UP001139264"/>
    </source>
</evidence>
<dbReference type="AlphaFoldDB" id="A0A9X1S5K4"/>
<feature type="transmembrane region" description="Helical" evidence="1">
    <location>
        <begin position="37"/>
        <end position="62"/>
    </location>
</feature>
<accession>A0A9X1S5K4</accession>
<feature type="transmembrane region" description="Helical" evidence="1">
    <location>
        <begin position="90"/>
        <end position="108"/>
    </location>
</feature>
<feature type="transmembrane region" description="Helical" evidence="1">
    <location>
        <begin position="344"/>
        <end position="363"/>
    </location>
</feature>
<comment type="caution">
    <text evidence="2">The sequence shown here is derived from an EMBL/GenBank/DDBJ whole genome shotgun (WGS) entry which is preliminary data.</text>
</comment>
<evidence type="ECO:0000313" key="2">
    <source>
        <dbReference type="EMBL" id="MCC3269500.1"/>
    </source>
</evidence>
<sequence length="536" mass="55247">MTSGAAIRTAPTVFDPVRFTRQASRAYTRGRSRIRDVFVDVYTALLTAGTIGALAAGLVLALREQVALAWSADSAGRTLVDPPSFSLPDGAAPTVLLFAALAAVMVVARKLGPAAVSGPEGYWWLSLPLDRRRMVSGRLIRRLVLVWAGASVLYLPFGFVTDLAASVRGQFGAAAVFGLAAVCAVLLALLRQVGAGPAAPGGPATAKQTMPVRTAPGLARRMVSGPLPGLMLLAVLSFVPRQAAAGLWGPALLTLAAAVALWMVGRPRLGDIPGRDLIRGGAVSGHAGSAVYLMDPNEVARALSADPGVVVSSRAGRWYAKGGRTPFGALLRADTAAFLRTPGLWVRPVLLLLLCMTLLLTGGRQPVPVQLALIAATVFAVVPALGALARRTAIMPGLDLLLPLSLSVVRLSRTALPAAALALWSALFCAVLVLLGAGSPELIALGALAGVGFGASAVRGAYRVQPDWTAPPVDTVFGPVPTAQTGAMIRGLDTTLLALVPLLLGLFLGYAPGVLLLAQAGFSAVCVLMVMYSNPK</sequence>
<feature type="transmembrane region" description="Helical" evidence="1">
    <location>
        <begin position="139"/>
        <end position="159"/>
    </location>
</feature>